<evidence type="ECO:0000259" key="8">
    <source>
        <dbReference type="PROSITE" id="PS50994"/>
    </source>
</evidence>
<evidence type="ECO:0000256" key="5">
    <source>
        <dbReference type="SAM" id="Coils"/>
    </source>
</evidence>
<dbReference type="SMART" id="SM00249">
    <property type="entry name" value="PHD"/>
    <property type="match status" value="1"/>
</dbReference>
<evidence type="ECO:0000313" key="10">
    <source>
        <dbReference type="Proteomes" id="UP000069940"/>
    </source>
</evidence>
<dbReference type="InterPro" id="IPR043128">
    <property type="entry name" value="Rev_trsase/Diguanyl_cyclase"/>
</dbReference>
<evidence type="ECO:0000256" key="6">
    <source>
        <dbReference type="SAM" id="MobiDB-lite"/>
    </source>
</evidence>
<dbReference type="InterPro" id="IPR040676">
    <property type="entry name" value="DUF5641"/>
</dbReference>
<reference evidence="9" key="2">
    <citation type="submission" date="2025-05" db="UniProtKB">
        <authorList>
            <consortium name="EnsemblMetazoa"/>
        </authorList>
    </citation>
    <scope>IDENTIFICATION</scope>
    <source>
        <strain evidence="9">Foshan</strain>
    </source>
</reference>
<dbReference type="InterPro" id="IPR008042">
    <property type="entry name" value="Retrotrans_Pao"/>
</dbReference>
<dbReference type="InterPro" id="IPR043502">
    <property type="entry name" value="DNA/RNA_pol_sf"/>
</dbReference>
<dbReference type="InterPro" id="IPR012337">
    <property type="entry name" value="RNaseH-like_sf"/>
</dbReference>
<feature type="compositionally biased region" description="Basic and acidic residues" evidence="6">
    <location>
        <begin position="2119"/>
        <end position="2131"/>
    </location>
</feature>
<keyword evidence="5" id="KW-0175">Coiled coil</keyword>
<evidence type="ECO:0000256" key="1">
    <source>
        <dbReference type="ARBA" id="ARBA00022723"/>
    </source>
</evidence>
<dbReference type="Pfam" id="PF03564">
    <property type="entry name" value="DUF1759"/>
    <property type="match status" value="1"/>
</dbReference>
<evidence type="ECO:0000256" key="2">
    <source>
        <dbReference type="ARBA" id="ARBA00022771"/>
    </source>
</evidence>
<evidence type="ECO:0000313" key="9">
    <source>
        <dbReference type="EnsemblMetazoa" id="AALFPA23_022992.P34190"/>
    </source>
</evidence>
<name>A0ABM1ZZB8_AEDAL</name>
<accession>A0ABM1ZZB8</accession>
<dbReference type="Pfam" id="PF18701">
    <property type="entry name" value="DUF5641"/>
    <property type="match status" value="1"/>
</dbReference>
<dbReference type="Pfam" id="PF05380">
    <property type="entry name" value="Peptidase_A17"/>
    <property type="match status" value="1"/>
</dbReference>
<organism evidence="9 10">
    <name type="scientific">Aedes albopictus</name>
    <name type="common">Asian tiger mosquito</name>
    <name type="synonym">Stegomyia albopicta</name>
    <dbReference type="NCBI Taxonomy" id="7160"/>
    <lineage>
        <taxon>Eukaryota</taxon>
        <taxon>Metazoa</taxon>
        <taxon>Ecdysozoa</taxon>
        <taxon>Arthropoda</taxon>
        <taxon>Hexapoda</taxon>
        <taxon>Insecta</taxon>
        <taxon>Pterygota</taxon>
        <taxon>Neoptera</taxon>
        <taxon>Endopterygota</taxon>
        <taxon>Diptera</taxon>
        <taxon>Nematocera</taxon>
        <taxon>Culicoidea</taxon>
        <taxon>Culicidae</taxon>
        <taxon>Culicinae</taxon>
        <taxon>Aedini</taxon>
        <taxon>Aedes</taxon>
        <taxon>Stegomyia</taxon>
    </lineage>
</organism>
<keyword evidence="2 4" id="KW-0863">Zinc-finger</keyword>
<feature type="region of interest" description="Disordered" evidence="6">
    <location>
        <begin position="2099"/>
        <end position="2131"/>
    </location>
</feature>
<feature type="domain" description="Integrase catalytic" evidence="8">
    <location>
        <begin position="1765"/>
        <end position="1958"/>
    </location>
</feature>
<evidence type="ECO:0000256" key="3">
    <source>
        <dbReference type="ARBA" id="ARBA00022833"/>
    </source>
</evidence>
<sequence>MQKKSNVTNTGGIDNPCKKCNRKEGDNNWVCCDVCESWEHFRCAGVSESIADKSWKCSDCLADWDGTDIASKSGVSFNESSVSKSSSRASQRLQLSLQHLEEQRRLSKLRAAEELKMKEEEARLKKLQAEEELKLKQVEEAAKLKQLDEEEEYLKQRYNLLMQIEDEKDPSSRRSGVSLKSKRSAARSGVSVKSKRDQLEKWLKGATVDEAGQSKPSSSGHRAALPVHTVSESNQPSVVITELPAPAAALQMPEPSNENQLNQHASATMGHVTALAKSYEQLLSGQEESVLRSLPIIPSVSASVPAGTTVSTVPQVLLSGMQNIRVGNPDPVAVCLSSNTLSAQNALVSAAPGIASQVSIGSSGLLPSVYGSHPYYTAPQTIHLAPTNTTGQGLPSSSAVFHGDGPFVNPSISVGGNTLGPSVPVTGSFGAGSSGVRMGSIMGPTSAQLAARQVMPRELPKFNGDPQEWPIFYSSFKNTTEVCGYTDAENLARLQRCLGGSALEAVRSRLLLPASVPYVMDTLHKLYGRPEILISSLLKKVRNVPPPKSENLSTIVAYGLAIQNLVDHIVLADQQAHLSNPMLLQELVDKLPTSLKMQWGTYKQAFGNVNLATFNGFMAGLVNLASELTIDVDSAQNHHKQVRAEKPKQREKLFTHANESPDATKRGKDTSVEESTSKACSYCGNEGHQILSCSRFKSLDIGARWKAMRQKNLCRLCLVPHRKWPCRSKKECGVDGCRIRHHMLLHSNQSHRSEPVPPTKPSETVHHNYHHTKSYSLFRYLPVTLYGNGKEVDTYVFLDDGSSSTLLEEAIAVQLGIDGEPDNLWLGWTGKIGRHEKSSKRVSVKISGSGKKETFHLNNVRTVRELGLPSQTLNYPELSKAYAHLQGLPVNSYKDAKPGMIIGIEHVHLLTSLKIREGCKSDPVATKTRLGWCIYGRNSGSVGSVEQLNLHVCKEMSNSDLYGSMKQFFAVEEAVVTKRLESEEDQRANHILAATTVRRGCRIESGLLWRKDDIYFPESYKMAMSRLQGLEKRLSRDAELRRRVNEQISSYEEKQYISKGSLEEVASLNPHRVWYLPLGVVINPKKPNKIRMVWDAAAKVGGVCFNDMLLKGPDLLVSLMEVLLRFRQGKVAVCSDIREMFLRILIREEDKWSQCFLWRSRPEEDVQVYVINVAMFGATSSPCTAQYVKNWNASEYSEQYPRAVEAIIKNHYVDDFLDSVDSMEEAVELVQQVKDIHAAAGFQFGKILSNEQEVLDRLGETNSAISKPLPVAKDRAYERVLGITWIPSEDIFTFNYEGLEEVLGTDWTVPTKRQVLRIVMKLYDPLGFVAHFVVQGKILMQEVWRTGTNWDEPIAEQLHDLWSRWIELYRKINDVSVPRCFFKELCPKQVRDIQIHVFTDASVSACACVAYLRMTVEGESQCSLIAAKTKVAPLRSLSIPRLELQAAMMGSRLLQNICSALTISIQSRFLWTDSATVLAWLRSDSRRYHQFVSFRVGEILSLTSVNEWRYVPSRENVADDATKWNAGPSFDPECRWYQGPAFLQDPESQWPTERSDGTVEAEAACEEIRVVALHRTVEEVVDVQRFSNWNRLLRAMAYVHRSVAVWKHEASEERPLRVPSQTEFKKAEETLWRQAQSQAYAEEVCLLNGGHSVAKGSSIRALCPFMDERGVLRVGGRIEHAPTLSYEAKHPVVLPRNHRITYLLMLGYHQRFLHANSETVCNELRQQFYIPRMRSAVRSVCRSCQYCKIKKATPAPPMMGPLPKVRLTPFVRPFTYTGVDYMGPFEVKVGRSLVKRWICLFTCLTVRAVHLELAHSLSTKSCVMAFRRFVNRRGAPLEVFSDNGTNFVGASRQLSEEMQKINEINEDCASTFTNARTQWHFNVPAAPHMGGPWERMVRSVKVAMTAISSSPHHPNDEVLETVMLEAEGIVNSRPLTYVPLEATDREALTPNHFLLYSSSGNKQSVVTADQSVTLRDSWIIARNIMDEFWRRWVREYLPMLTRRTKWFDNVKPLEPGDLVVIIDENARNCWERGRILEVFPDKSGQVRRATVQTARGVFGRPAVKLAVLDVAENRKEPGEAAQETEVVHGAGDVIGNTVDRETEVKPLSFPSRLSGSAEWDDRWASTTDRSE</sequence>
<keyword evidence="3" id="KW-0862">Zinc</keyword>
<dbReference type="PROSITE" id="PS50994">
    <property type="entry name" value="INTEGRASE"/>
    <property type="match status" value="1"/>
</dbReference>
<dbReference type="Gene3D" id="3.30.40.10">
    <property type="entry name" value="Zinc/RING finger domain, C3HC4 (zinc finger)"/>
    <property type="match status" value="1"/>
</dbReference>
<dbReference type="PROSITE" id="PS50016">
    <property type="entry name" value="ZF_PHD_2"/>
    <property type="match status" value="1"/>
</dbReference>
<dbReference type="GeneID" id="134290207"/>
<keyword evidence="1" id="KW-0479">Metal-binding</keyword>
<evidence type="ECO:0000256" key="4">
    <source>
        <dbReference type="PROSITE-ProRule" id="PRU00146"/>
    </source>
</evidence>
<dbReference type="SUPFAM" id="SSF56672">
    <property type="entry name" value="DNA/RNA polymerases"/>
    <property type="match status" value="1"/>
</dbReference>
<dbReference type="Proteomes" id="UP000069940">
    <property type="component" value="Unassembled WGS sequence"/>
</dbReference>
<dbReference type="InterPro" id="IPR019787">
    <property type="entry name" value="Znf_PHD-finger"/>
</dbReference>
<dbReference type="CDD" id="cd15517">
    <property type="entry name" value="PHD_TCF19_like"/>
    <property type="match status" value="1"/>
</dbReference>
<dbReference type="InterPro" id="IPR011011">
    <property type="entry name" value="Znf_FYVE_PHD"/>
</dbReference>
<dbReference type="InterPro" id="IPR001965">
    <property type="entry name" value="Znf_PHD"/>
</dbReference>
<evidence type="ECO:0000259" key="7">
    <source>
        <dbReference type="PROSITE" id="PS50016"/>
    </source>
</evidence>
<dbReference type="CDD" id="cd22249">
    <property type="entry name" value="UDM1_RNF168_RNF169-like"/>
    <property type="match status" value="1"/>
</dbReference>
<dbReference type="PANTHER" id="PTHR47331">
    <property type="entry name" value="PHD-TYPE DOMAIN-CONTAINING PROTEIN"/>
    <property type="match status" value="1"/>
</dbReference>
<dbReference type="InterPro" id="IPR005312">
    <property type="entry name" value="DUF1759"/>
</dbReference>
<dbReference type="Gene3D" id="3.30.420.10">
    <property type="entry name" value="Ribonuclease H-like superfamily/Ribonuclease H"/>
    <property type="match status" value="1"/>
</dbReference>
<dbReference type="Gene3D" id="1.10.340.70">
    <property type="match status" value="1"/>
</dbReference>
<protein>
    <submittedName>
        <fullName evidence="9">Uncharacterized protein</fullName>
    </submittedName>
</protein>
<proteinExistence type="predicted"/>
<dbReference type="SUPFAM" id="SSF57903">
    <property type="entry name" value="FYVE/PHD zinc finger"/>
    <property type="match status" value="1"/>
</dbReference>
<feature type="region of interest" description="Disordered" evidence="6">
    <location>
        <begin position="165"/>
        <end position="198"/>
    </location>
</feature>
<dbReference type="InterPro" id="IPR001584">
    <property type="entry name" value="Integrase_cat-core"/>
</dbReference>
<dbReference type="InterPro" id="IPR036397">
    <property type="entry name" value="RNaseH_sf"/>
</dbReference>
<reference evidence="10" key="1">
    <citation type="journal article" date="2015" name="Proc. Natl. Acad. Sci. U.S.A.">
        <title>Genome sequence of the Asian Tiger mosquito, Aedes albopictus, reveals insights into its biology, genetics, and evolution.</title>
        <authorList>
            <person name="Chen X.G."/>
            <person name="Jiang X."/>
            <person name="Gu J."/>
            <person name="Xu M."/>
            <person name="Wu Y."/>
            <person name="Deng Y."/>
            <person name="Zhang C."/>
            <person name="Bonizzoni M."/>
            <person name="Dermauw W."/>
            <person name="Vontas J."/>
            <person name="Armbruster P."/>
            <person name="Huang X."/>
            <person name="Yang Y."/>
            <person name="Zhang H."/>
            <person name="He W."/>
            <person name="Peng H."/>
            <person name="Liu Y."/>
            <person name="Wu K."/>
            <person name="Chen J."/>
            <person name="Lirakis M."/>
            <person name="Topalis P."/>
            <person name="Van Leeuwen T."/>
            <person name="Hall A.B."/>
            <person name="Jiang X."/>
            <person name="Thorpe C."/>
            <person name="Mueller R.L."/>
            <person name="Sun C."/>
            <person name="Waterhouse R.M."/>
            <person name="Yan G."/>
            <person name="Tu Z.J."/>
            <person name="Fang X."/>
            <person name="James A.A."/>
        </authorList>
    </citation>
    <scope>NUCLEOTIDE SEQUENCE [LARGE SCALE GENOMIC DNA]</scope>
    <source>
        <strain evidence="10">Foshan</strain>
    </source>
</reference>
<keyword evidence="10" id="KW-1185">Reference proteome</keyword>
<dbReference type="RefSeq" id="XP_062713261.1">
    <property type="nucleotide sequence ID" value="XM_062857277.1"/>
</dbReference>
<dbReference type="Pfam" id="PF17921">
    <property type="entry name" value="Integrase_H2C2"/>
    <property type="match status" value="1"/>
</dbReference>
<feature type="domain" description="PHD-type" evidence="7">
    <location>
        <begin position="14"/>
        <end position="63"/>
    </location>
</feature>
<dbReference type="PANTHER" id="PTHR47331:SF1">
    <property type="entry name" value="GAG-LIKE PROTEIN"/>
    <property type="match status" value="1"/>
</dbReference>
<dbReference type="Gene3D" id="3.10.10.10">
    <property type="entry name" value="HIV Type 1 Reverse Transcriptase, subunit A, domain 1"/>
    <property type="match status" value="1"/>
</dbReference>
<dbReference type="EnsemblMetazoa" id="AALFPA23_022992.R34190">
    <property type="protein sequence ID" value="AALFPA23_022992.P34190"/>
    <property type="gene ID" value="AALFPA23_022992"/>
</dbReference>
<dbReference type="Gene3D" id="3.30.70.270">
    <property type="match status" value="1"/>
</dbReference>
<dbReference type="SUPFAM" id="SSF53098">
    <property type="entry name" value="Ribonuclease H-like"/>
    <property type="match status" value="1"/>
</dbReference>
<feature type="coiled-coil region" evidence="5">
    <location>
        <begin position="110"/>
        <end position="150"/>
    </location>
</feature>
<dbReference type="InterPro" id="IPR041588">
    <property type="entry name" value="Integrase_H2C2"/>
</dbReference>
<dbReference type="InterPro" id="IPR013083">
    <property type="entry name" value="Znf_RING/FYVE/PHD"/>
</dbReference>